<dbReference type="RefSeq" id="WP_248167218.1">
    <property type="nucleotide sequence ID" value="NZ_JALNJA010000001.1"/>
</dbReference>
<dbReference type="AlphaFoldDB" id="A0A9Q4C8K1"/>
<protein>
    <submittedName>
        <fullName evidence="1">TIGR03085 family metal-binding protein</fullName>
    </submittedName>
</protein>
<dbReference type="Proteomes" id="UP001071478">
    <property type="component" value="Unassembled WGS sequence"/>
</dbReference>
<dbReference type="EMBL" id="JAPMKU010000001">
    <property type="protein sequence ID" value="MCX7467588.1"/>
    <property type="molecule type" value="Genomic_DNA"/>
</dbReference>
<comment type="caution">
    <text evidence="1">The sequence shown here is derived from an EMBL/GenBank/DDBJ whole genome shotgun (WGS) entry which is preliminary data.</text>
</comment>
<reference evidence="1" key="1">
    <citation type="submission" date="2022-11" db="EMBL/GenBank/DDBJ databases">
        <title>Corynebacterium sp. isolated from Penguins.</title>
        <authorList>
            <person name="Sedlar K."/>
            <person name="Svec P."/>
        </authorList>
    </citation>
    <scope>NUCLEOTIDE SEQUENCE</scope>
    <source>
        <strain evidence="1">P7374</strain>
    </source>
</reference>
<dbReference type="InterPro" id="IPR017519">
    <property type="entry name" value="CHP03085"/>
</dbReference>
<organism evidence="1 2">
    <name type="scientific">Corynebacterium pygosceleis</name>
    <dbReference type="NCBI Taxonomy" id="2800406"/>
    <lineage>
        <taxon>Bacteria</taxon>
        <taxon>Bacillati</taxon>
        <taxon>Actinomycetota</taxon>
        <taxon>Actinomycetes</taxon>
        <taxon>Mycobacteriales</taxon>
        <taxon>Corynebacteriaceae</taxon>
        <taxon>Corynebacterium</taxon>
    </lineage>
</organism>
<proteinExistence type="predicted"/>
<evidence type="ECO:0000313" key="1">
    <source>
        <dbReference type="EMBL" id="MCX7467588.1"/>
    </source>
</evidence>
<accession>A0A9Q4C8K1</accession>
<dbReference type="NCBIfam" id="TIGR03085">
    <property type="entry name" value="TIGR03085 family metal-binding protein"/>
    <property type="match status" value="1"/>
</dbReference>
<dbReference type="InterPro" id="IPR017517">
    <property type="entry name" value="Maleyloyr_isom"/>
</dbReference>
<dbReference type="NCBIfam" id="TIGR03083">
    <property type="entry name" value="maleylpyruvate isomerase family mycothiol-dependent enzyme"/>
    <property type="match status" value="1"/>
</dbReference>
<gene>
    <name evidence="1" type="ORF">OS129_01645</name>
</gene>
<sequence>MTFAASERAALGGLLLELGPDAPTLCAGWTTKDMAVHLLLRETRPDAVPGMFLPAFRAHLRSVSDEIGSRSHGEIVRRWMAGPPKFSPVRFLDAQLNAGEHFIHHEDVRRARPGWRPRRLSPEDENVLSGVLRRMGVRLLRNSELPVIVDPDGAPSFVGVDRRGVVRSGSDVIRVSGPVGEILLFCFGREEVDVTVSGDPDRLRFARI</sequence>
<name>A0A9Q4C8K1_9CORY</name>
<evidence type="ECO:0000313" key="2">
    <source>
        <dbReference type="Proteomes" id="UP001071478"/>
    </source>
</evidence>